<gene>
    <name evidence="1" type="ORF">IFJ97_04425</name>
</gene>
<reference evidence="1 2" key="1">
    <citation type="submission" date="2020-08" db="EMBL/GenBank/DDBJ databases">
        <title>Acidobacteriota in marine sediments use diverse sulfur dissimilation pathways.</title>
        <authorList>
            <person name="Wasmund K."/>
        </authorList>
    </citation>
    <scope>NUCLEOTIDE SEQUENCE [LARGE SCALE GENOMIC DNA]</scope>
    <source>
        <strain evidence="1">MAG AM3-A</strain>
    </source>
</reference>
<dbReference type="Proteomes" id="UP000598633">
    <property type="component" value="Unassembled WGS sequence"/>
</dbReference>
<organism evidence="1 2">
    <name type="scientific">Candidatus Sulfomarinibacter kjeldsenii</name>
    <dbReference type="NCBI Taxonomy" id="2885994"/>
    <lineage>
        <taxon>Bacteria</taxon>
        <taxon>Pseudomonadati</taxon>
        <taxon>Acidobacteriota</taxon>
        <taxon>Thermoanaerobaculia</taxon>
        <taxon>Thermoanaerobaculales</taxon>
        <taxon>Candidatus Sulfomarinibacteraceae</taxon>
        <taxon>Candidatus Sulfomarinibacter</taxon>
    </lineage>
</organism>
<accession>A0A8J6Y519</accession>
<protein>
    <recommendedName>
        <fullName evidence="3">DUF4926 domain-containing protein</fullName>
    </recommendedName>
</protein>
<sequence length="78" mass="8782">MTRKERVMEIPGKVALYCPLIDVKGTVGMLVSVSDHGYYHVEVPIKGRTHVMLLPIAHTALYFADPEPEAEEGFEIER</sequence>
<evidence type="ECO:0000313" key="1">
    <source>
        <dbReference type="EMBL" id="MBD3870585.1"/>
    </source>
</evidence>
<dbReference type="EMBL" id="JACXWA010000070">
    <property type="protein sequence ID" value="MBD3870585.1"/>
    <property type="molecule type" value="Genomic_DNA"/>
</dbReference>
<comment type="caution">
    <text evidence="1">The sequence shown here is derived from an EMBL/GenBank/DDBJ whole genome shotgun (WGS) entry which is preliminary data.</text>
</comment>
<evidence type="ECO:0000313" key="2">
    <source>
        <dbReference type="Proteomes" id="UP000598633"/>
    </source>
</evidence>
<evidence type="ECO:0008006" key="3">
    <source>
        <dbReference type="Google" id="ProtNLM"/>
    </source>
</evidence>
<dbReference type="AlphaFoldDB" id="A0A8J6Y519"/>
<proteinExistence type="predicted"/>
<name>A0A8J6Y519_9BACT</name>